<reference evidence="1" key="1">
    <citation type="submission" date="2021-05" db="EMBL/GenBank/DDBJ databases">
        <authorList>
            <person name="Pan Q."/>
            <person name="Jouanno E."/>
            <person name="Zahm M."/>
            <person name="Klopp C."/>
            <person name="Cabau C."/>
            <person name="Louis A."/>
            <person name="Berthelot C."/>
            <person name="Parey E."/>
            <person name="Roest Crollius H."/>
            <person name="Montfort J."/>
            <person name="Robinson-Rechavi M."/>
            <person name="Bouchez O."/>
            <person name="Lampietro C."/>
            <person name="Lopez Roques C."/>
            <person name="Donnadieu C."/>
            <person name="Postlethwait J."/>
            <person name="Bobe J."/>
            <person name="Dillon D."/>
            <person name="Chandos A."/>
            <person name="von Hippel F."/>
            <person name="Guiguen Y."/>
        </authorList>
    </citation>
    <scope>NUCLEOTIDE SEQUENCE</scope>
    <source>
        <strain evidence="1">YG-Jan2019</strain>
    </source>
</reference>
<protein>
    <submittedName>
        <fullName evidence="1">Uncharacterized protein</fullName>
    </submittedName>
</protein>
<proteinExistence type="predicted"/>
<evidence type="ECO:0000313" key="1">
    <source>
        <dbReference type="EMBL" id="KAJ7991255.1"/>
    </source>
</evidence>
<dbReference type="Proteomes" id="UP001157502">
    <property type="component" value="Chromosome 27"/>
</dbReference>
<dbReference type="EMBL" id="CM055754">
    <property type="protein sequence ID" value="KAJ7991255.1"/>
    <property type="molecule type" value="Genomic_DNA"/>
</dbReference>
<name>A0ACC2FIS9_DALPE</name>
<sequence length="104" mass="11759">MMSICNQDTAPEETQTRGVKAGILMVVEDDVSVLSSPPTVKNIRCLTRDSRPASYLCLFGLLFALEIEYPKELKYTFETIEKVFRDLGSQCSARVKSFKTKLFL</sequence>
<evidence type="ECO:0000313" key="2">
    <source>
        <dbReference type="Proteomes" id="UP001157502"/>
    </source>
</evidence>
<comment type="caution">
    <text evidence="1">The sequence shown here is derived from an EMBL/GenBank/DDBJ whole genome shotgun (WGS) entry which is preliminary data.</text>
</comment>
<organism evidence="1 2">
    <name type="scientific">Dallia pectoralis</name>
    <name type="common">Alaska blackfish</name>
    <dbReference type="NCBI Taxonomy" id="75939"/>
    <lineage>
        <taxon>Eukaryota</taxon>
        <taxon>Metazoa</taxon>
        <taxon>Chordata</taxon>
        <taxon>Craniata</taxon>
        <taxon>Vertebrata</taxon>
        <taxon>Euteleostomi</taxon>
        <taxon>Actinopterygii</taxon>
        <taxon>Neopterygii</taxon>
        <taxon>Teleostei</taxon>
        <taxon>Protacanthopterygii</taxon>
        <taxon>Esociformes</taxon>
        <taxon>Umbridae</taxon>
        <taxon>Dallia</taxon>
    </lineage>
</organism>
<accession>A0ACC2FIS9</accession>
<keyword evidence="2" id="KW-1185">Reference proteome</keyword>
<gene>
    <name evidence="1" type="ORF">DPEC_G00295420</name>
</gene>